<feature type="transmembrane region" description="Helical" evidence="5">
    <location>
        <begin position="220"/>
        <end position="240"/>
    </location>
</feature>
<feature type="transmembrane region" description="Helical" evidence="5">
    <location>
        <begin position="21"/>
        <end position="40"/>
    </location>
</feature>
<evidence type="ECO:0000256" key="2">
    <source>
        <dbReference type="ARBA" id="ARBA00022692"/>
    </source>
</evidence>
<dbReference type="InterPro" id="IPR000537">
    <property type="entry name" value="UbiA_prenyltransferase"/>
</dbReference>
<feature type="transmembrane region" description="Helical" evidence="5">
    <location>
        <begin position="116"/>
        <end position="140"/>
    </location>
</feature>
<comment type="subcellular location">
    <subcellularLocation>
        <location evidence="1">Cell membrane</location>
        <topology evidence="1">Multi-pass membrane protein</topology>
    </subcellularLocation>
</comment>
<evidence type="ECO:0000256" key="4">
    <source>
        <dbReference type="ARBA" id="ARBA00023136"/>
    </source>
</evidence>
<organism evidence="6 7">
    <name type="scientific">Methanoculleus chikugoensis</name>
    <dbReference type="NCBI Taxonomy" id="118126"/>
    <lineage>
        <taxon>Archaea</taxon>
        <taxon>Methanobacteriati</taxon>
        <taxon>Methanobacteriota</taxon>
        <taxon>Stenosarchaea group</taxon>
        <taxon>Methanomicrobia</taxon>
        <taxon>Methanomicrobiales</taxon>
        <taxon>Methanomicrobiaceae</taxon>
        <taxon>Methanoculleus</taxon>
    </lineage>
</organism>
<evidence type="ECO:0000256" key="1">
    <source>
        <dbReference type="ARBA" id="ARBA00004651"/>
    </source>
</evidence>
<dbReference type="GO" id="GO:0005886">
    <property type="term" value="C:plasma membrane"/>
    <property type="evidence" value="ECO:0007669"/>
    <property type="project" value="UniProtKB-SubCell"/>
</dbReference>
<gene>
    <name evidence="6" type="ORF">L21_2333</name>
</gene>
<accession>A0A1M4MNE8</accession>
<reference evidence="6 7" key="1">
    <citation type="submission" date="2016-08" db="EMBL/GenBank/DDBJ databases">
        <authorList>
            <person name="Seilhamer J.J."/>
        </authorList>
    </citation>
    <scope>NUCLEOTIDE SEQUENCE [LARGE SCALE GENOMIC DNA]</scope>
    <source>
        <strain evidence="6">L21-II-0</strain>
    </source>
</reference>
<dbReference type="OrthoDB" id="293340at2157"/>
<dbReference type="Proteomes" id="UP000184671">
    <property type="component" value="Unassembled WGS sequence"/>
</dbReference>
<sequence>MFGFAKCPNPVQPACRIIAHLVVYSSLYTAAMMAAMVYLSCLLQGLPFDPVATAILALVVFGVYNLNRKTDEGEDAVNHTERYSFTKRYETILFRSAIFAFILAFCLSALQGFGSLLITTIPLAAGIVYSVPLFPARFGFRRLKEVPFMKSLIVAFSWTLPAALLPICHAGLSAGTATGIVGVFFLVQTFTNTVVYDIRDVEGDAASGVRTIPTILGPQRTLLLLTAVNVTVGAALVLAGGLLLDLYPVLLLAAGMVYAQGYLLCFQQLGTEKLFFELFTDGEFILLAAVLYLLTLAVPHLPA</sequence>
<feature type="transmembrane region" description="Helical" evidence="5">
    <location>
        <begin position="246"/>
        <end position="266"/>
    </location>
</feature>
<dbReference type="Gene3D" id="1.20.120.1780">
    <property type="entry name" value="UbiA prenyltransferase"/>
    <property type="match status" value="1"/>
</dbReference>
<dbReference type="EMBL" id="FMID01000055">
    <property type="protein sequence ID" value="SCL76403.1"/>
    <property type="molecule type" value="Genomic_DNA"/>
</dbReference>
<evidence type="ECO:0000256" key="3">
    <source>
        <dbReference type="ARBA" id="ARBA00022989"/>
    </source>
</evidence>
<keyword evidence="2 5" id="KW-0812">Transmembrane</keyword>
<dbReference type="AlphaFoldDB" id="A0A1M4MNE8"/>
<feature type="transmembrane region" description="Helical" evidence="5">
    <location>
        <begin position="152"/>
        <end position="172"/>
    </location>
</feature>
<keyword evidence="6" id="KW-0808">Transferase</keyword>
<dbReference type="GO" id="GO:0016765">
    <property type="term" value="F:transferase activity, transferring alkyl or aryl (other than methyl) groups"/>
    <property type="evidence" value="ECO:0007669"/>
    <property type="project" value="InterPro"/>
</dbReference>
<keyword evidence="4 5" id="KW-0472">Membrane</keyword>
<evidence type="ECO:0000313" key="7">
    <source>
        <dbReference type="Proteomes" id="UP000184671"/>
    </source>
</evidence>
<keyword evidence="3 5" id="KW-1133">Transmembrane helix</keyword>
<protein>
    <submittedName>
        <fullName evidence="6">Prenyltransferase</fullName>
    </submittedName>
</protein>
<feature type="transmembrane region" description="Helical" evidence="5">
    <location>
        <begin position="278"/>
        <end position="298"/>
    </location>
</feature>
<dbReference type="Pfam" id="PF01040">
    <property type="entry name" value="UbiA"/>
    <property type="match status" value="1"/>
</dbReference>
<dbReference type="STRING" id="118126.L21_2333"/>
<proteinExistence type="predicted"/>
<evidence type="ECO:0000256" key="5">
    <source>
        <dbReference type="SAM" id="Phobius"/>
    </source>
</evidence>
<evidence type="ECO:0000313" key="6">
    <source>
        <dbReference type="EMBL" id="SCL76403.1"/>
    </source>
</evidence>
<dbReference type="RefSeq" id="WP_083608977.1">
    <property type="nucleotide sequence ID" value="NZ_FMID01000055.1"/>
</dbReference>
<name>A0A1M4MNE8_9EURY</name>
<feature type="transmembrane region" description="Helical" evidence="5">
    <location>
        <begin position="46"/>
        <end position="66"/>
    </location>
</feature>
<feature type="transmembrane region" description="Helical" evidence="5">
    <location>
        <begin position="92"/>
        <end position="110"/>
    </location>
</feature>
<dbReference type="CDD" id="cd13967">
    <property type="entry name" value="PT_UbiA_5"/>
    <property type="match status" value="1"/>
</dbReference>